<feature type="domain" description="Helix-turn-helix conjugative transposon-like" evidence="7">
    <location>
        <begin position="5"/>
        <end position="35"/>
    </location>
</feature>
<organism evidence="8 9">
    <name type="scientific">Selenobaculum gibii</name>
    <dbReference type="NCBI Taxonomy" id="3054208"/>
    <lineage>
        <taxon>Bacteria</taxon>
        <taxon>Bacillati</taxon>
        <taxon>Bacillota</taxon>
        <taxon>Negativicutes</taxon>
        <taxon>Selenomonadales</taxon>
        <taxon>Selenomonadaceae</taxon>
        <taxon>Selenobaculum</taxon>
    </lineage>
</organism>
<keyword evidence="9" id="KW-1185">Reference proteome</keyword>
<name>A0A9Y2EV48_9FIRM</name>
<dbReference type="SUPFAM" id="SSF88659">
    <property type="entry name" value="Sigma3 and sigma4 domains of RNA polymerase sigma factors"/>
    <property type="match status" value="1"/>
</dbReference>
<dbReference type="InterPro" id="IPR013324">
    <property type="entry name" value="RNA_pol_sigma_r3/r4-like"/>
</dbReference>
<dbReference type="GO" id="GO:0016987">
    <property type="term" value="F:sigma factor activity"/>
    <property type="evidence" value="ECO:0007669"/>
    <property type="project" value="UniProtKB-KW"/>
</dbReference>
<dbReference type="KEGG" id="sgbi:P3F81_11040"/>
<dbReference type="PANTHER" id="PTHR43133:SF8">
    <property type="entry name" value="RNA POLYMERASE SIGMA FACTOR HI_1459-RELATED"/>
    <property type="match status" value="1"/>
</dbReference>
<dbReference type="NCBIfam" id="TIGR02937">
    <property type="entry name" value="sigma70-ECF"/>
    <property type="match status" value="1"/>
</dbReference>
<evidence type="ECO:0000313" key="9">
    <source>
        <dbReference type="Proteomes" id="UP001243623"/>
    </source>
</evidence>
<evidence type="ECO:0000313" key="8">
    <source>
        <dbReference type="EMBL" id="WIW70414.1"/>
    </source>
</evidence>
<dbReference type="InterPro" id="IPR039425">
    <property type="entry name" value="RNA_pol_sigma-70-like"/>
</dbReference>
<protein>
    <submittedName>
        <fullName evidence="8">Sigma-70 family RNA polymerase sigma factor</fullName>
    </submittedName>
</protein>
<dbReference type="InterPro" id="IPR014284">
    <property type="entry name" value="RNA_pol_sigma-70_dom"/>
</dbReference>
<reference evidence="8" key="1">
    <citation type="submission" date="2023-03" db="EMBL/GenBank/DDBJ databases">
        <title>Selenobaculum gbiensis gen. nov. sp. nov., a new bacterium isolated from the gut microbiota of IBD patient.</title>
        <authorList>
            <person name="Yeo S."/>
            <person name="Park H."/>
            <person name="Huh C.S."/>
        </authorList>
    </citation>
    <scope>NUCLEOTIDE SEQUENCE</scope>
    <source>
        <strain evidence="8">ICN-92133</strain>
    </source>
</reference>
<evidence type="ECO:0000256" key="2">
    <source>
        <dbReference type="ARBA" id="ARBA00023015"/>
    </source>
</evidence>
<gene>
    <name evidence="8" type="ORF">P3F81_11040</name>
</gene>
<dbReference type="Proteomes" id="UP001243623">
    <property type="component" value="Chromosome"/>
</dbReference>
<dbReference type="PANTHER" id="PTHR43133">
    <property type="entry name" value="RNA POLYMERASE ECF-TYPE SIGMA FACTO"/>
    <property type="match status" value="1"/>
</dbReference>
<evidence type="ECO:0000256" key="5">
    <source>
        <dbReference type="ARBA" id="ARBA00023163"/>
    </source>
</evidence>
<dbReference type="InterPro" id="IPR013325">
    <property type="entry name" value="RNA_pol_sigma_r2"/>
</dbReference>
<proteinExistence type="inferred from homology"/>
<evidence type="ECO:0000256" key="3">
    <source>
        <dbReference type="ARBA" id="ARBA00023082"/>
    </source>
</evidence>
<dbReference type="Gene3D" id="1.10.10.10">
    <property type="entry name" value="Winged helix-like DNA-binding domain superfamily/Winged helix DNA-binding domain"/>
    <property type="match status" value="1"/>
</dbReference>
<dbReference type="Pfam" id="PF08281">
    <property type="entry name" value="Sigma70_r4_2"/>
    <property type="match status" value="1"/>
</dbReference>
<feature type="domain" description="RNA polymerase sigma factor 70 region 4 type 2" evidence="6">
    <location>
        <begin position="128"/>
        <end position="180"/>
    </location>
</feature>
<dbReference type="GO" id="GO:0006352">
    <property type="term" value="P:DNA-templated transcription initiation"/>
    <property type="evidence" value="ECO:0007669"/>
    <property type="project" value="InterPro"/>
</dbReference>
<dbReference type="Pfam" id="PF12645">
    <property type="entry name" value="HTH_16"/>
    <property type="match status" value="1"/>
</dbReference>
<dbReference type="AlphaFoldDB" id="A0A9Y2EV48"/>
<keyword evidence="4" id="KW-0238">DNA-binding</keyword>
<keyword evidence="5" id="KW-0804">Transcription</keyword>
<dbReference type="InterPro" id="IPR013249">
    <property type="entry name" value="RNA_pol_sigma70_r4_t2"/>
</dbReference>
<dbReference type="InterPro" id="IPR036388">
    <property type="entry name" value="WH-like_DNA-bd_sf"/>
</dbReference>
<keyword evidence="2" id="KW-0805">Transcription regulation</keyword>
<evidence type="ECO:0000256" key="1">
    <source>
        <dbReference type="ARBA" id="ARBA00010641"/>
    </source>
</evidence>
<evidence type="ECO:0000256" key="4">
    <source>
        <dbReference type="ARBA" id="ARBA00023125"/>
    </source>
</evidence>
<dbReference type="EMBL" id="CP120678">
    <property type="protein sequence ID" value="WIW70414.1"/>
    <property type="molecule type" value="Genomic_DNA"/>
</dbReference>
<comment type="similarity">
    <text evidence="1">Belongs to the sigma-70 factor family. ECF subfamily.</text>
</comment>
<keyword evidence="3" id="KW-0731">Sigma factor</keyword>
<dbReference type="SUPFAM" id="SSF88946">
    <property type="entry name" value="Sigma2 domain of RNA polymerase sigma factors"/>
    <property type="match status" value="1"/>
</dbReference>
<dbReference type="GO" id="GO:0003677">
    <property type="term" value="F:DNA binding"/>
    <property type="evidence" value="ECO:0007669"/>
    <property type="project" value="UniProtKB-KW"/>
</dbReference>
<dbReference type="InterPro" id="IPR024760">
    <property type="entry name" value="HTH_dom_conjug_TS-like"/>
</dbReference>
<dbReference type="RefSeq" id="WP_147670192.1">
    <property type="nucleotide sequence ID" value="NZ_CP120678.1"/>
</dbReference>
<dbReference type="Gene3D" id="1.10.1740.10">
    <property type="match status" value="1"/>
</dbReference>
<accession>A0A9Y2EV48</accession>
<sequence>MKLNKLVEMAKEGDKVAFQEICERFTGLIKKLAYQSHLRPIAEEAMSIGFLTVVEGVKIYNDSMGDPFEGYIQSKLKFAMWNLFKRERGRWEKEYSVEVQQGEDLSLLERLVAGVDIELEIEHKLLTEELMRWIEFLPKKQRQAVLLTLVFEKGLTETSKLLNISPQAVFSLRNRGIAKLRKSMQLI</sequence>
<evidence type="ECO:0000259" key="6">
    <source>
        <dbReference type="Pfam" id="PF08281"/>
    </source>
</evidence>
<evidence type="ECO:0000259" key="7">
    <source>
        <dbReference type="Pfam" id="PF12645"/>
    </source>
</evidence>